<dbReference type="EMBL" id="CP021056">
    <property type="protein sequence ID" value="QXE24721.1"/>
    <property type="molecule type" value="Genomic_DNA"/>
</dbReference>
<evidence type="ECO:0000313" key="3">
    <source>
        <dbReference type="Proteomes" id="UP000683511"/>
    </source>
</evidence>
<feature type="transmembrane region" description="Helical" evidence="1">
    <location>
        <begin position="49"/>
        <end position="67"/>
    </location>
</feature>
<evidence type="ECO:0000256" key="1">
    <source>
        <dbReference type="SAM" id="Phobius"/>
    </source>
</evidence>
<name>A0A975Y5Y4_9NOST</name>
<sequence>MLCLSFFLLMAVLAREVYETYRILQIALAFAVLPAHINSYFYQKFKTNSILFCLVVSLPIVTIFLFISSFSYLINLSLLLLLIGLTIWTFYGLSFLPRNQIVSLLNINHYNPCYLPGMTNQYRNKTLKLIGLSGITTVMFLISAYFDIPRIETFALYRPAFERVVQMVKTNKIVKDNSEPEFFQIPCDYSYLTPASPQGIVRVKQEGDSLTVTFRIFNMGFGDGYTAFVYRDHPFDYKQDTNYIEFKDLGNYWYWERWTS</sequence>
<keyword evidence="1" id="KW-0472">Membrane</keyword>
<evidence type="ECO:0000313" key="2">
    <source>
        <dbReference type="EMBL" id="QXE24721.1"/>
    </source>
</evidence>
<dbReference type="KEGG" id="rsin:B6N60_03429"/>
<feature type="transmembrane region" description="Helical" evidence="1">
    <location>
        <begin position="127"/>
        <end position="146"/>
    </location>
</feature>
<organism evidence="2 3">
    <name type="scientific">Richelia sinica FACHB-800</name>
    <dbReference type="NCBI Taxonomy" id="1357546"/>
    <lineage>
        <taxon>Bacteria</taxon>
        <taxon>Bacillati</taxon>
        <taxon>Cyanobacteriota</taxon>
        <taxon>Cyanophyceae</taxon>
        <taxon>Nostocales</taxon>
        <taxon>Nostocaceae</taxon>
        <taxon>Richelia</taxon>
    </lineage>
</organism>
<dbReference type="Proteomes" id="UP000683511">
    <property type="component" value="Chromosome"/>
</dbReference>
<keyword evidence="3" id="KW-1185">Reference proteome</keyword>
<accession>A0A975Y5Y4</accession>
<feature type="transmembrane region" description="Helical" evidence="1">
    <location>
        <begin position="73"/>
        <end position="96"/>
    </location>
</feature>
<dbReference type="AlphaFoldDB" id="A0A975Y5Y4"/>
<feature type="transmembrane region" description="Helical" evidence="1">
    <location>
        <begin position="24"/>
        <end position="42"/>
    </location>
</feature>
<keyword evidence="1" id="KW-1133">Transmembrane helix</keyword>
<proteinExistence type="predicted"/>
<reference evidence="2" key="1">
    <citation type="submission" date="2017-04" db="EMBL/GenBank/DDBJ databases">
        <title>Genome deletions in a multicellular cyanobacterial endosymbiont for morphological adaptation in marine diatoms.</title>
        <authorList>
            <person name="Wang Y."/>
            <person name="Gao H."/>
            <person name="Li R."/>
            <person name="Xu X."/>
        </authorList>
    </citation>
    <scope>NUCLEOTIDE SEQUENCE</scope>
    <source>
        <strain evidence="2">FACHB 800</strain>
    </source>
</reference>
<protein>
    <submittedName>
        <fullName evidence="2">Uncharacterized protein</fullName>
    </submittedName>
</protein>
<gene>
    <name evidence="2" type="ORF">B6N60_03429</name>
</gene>
<keyword evidence="1" id="KW-0812">Transmembrane</keyword>